<dbReference type="Proteomes" id="UP000002051">
    <property type="component" value="Chromosome 8"/>
</dbReference>
<dbReference type="PaxDb" id="3880-AET05252"/>
<evidence type="ECO:0000313" key="1">
    <source>
        <dbReference type="EMBL" id="AET05252.2"/>
    </source>
</evidence>
<evidence type="ECO:0000313" key="3">
    <source>
        <dbReference type="Proteomes" id="UP000002051"/>
    </source>
</evidence>
<sequence>MATSSCKALCRLSFRLQSLVHNTNTKQPSLSLHLNLKLKPQSATVPRVSLTSRLPVELSSLESMLPFYSAVASARLVSSLSIESLGWGLVPQVIAEWKELITMLLFFTGSSSSLLNTGEWEGNTWLL</sequence>
<dbReference type="HOGENOM" id="CLU_146975_3_1_1"/>
<dbReference type="PANTHER" id="PTHR33156">
    <property type="entry name" value="OS02G0230000 PROTEIN"/>
    <property type="match status" value="1"/>
</dbReference>
<accession>G7L884</accession>
<dbReference type="PANTHER" id="PTHR33156:SF73">
    <property type="entry name" value="PROTEIN NUCLEAR FUSION DEFECTIVE 6, CHLOROPLASTIC_MITOCHONDRIAL-LIKE"/>
    <property type="match status" value="1"/>
</dbReference>
<name>G7L884_MEDTR</name>
<gene>
    <name evidence="1" type="ordered locus">MTR_8g103300</name>
</gene>
<protein>
    <submittedName>
        <fullName evidence="1 2">Uncharacterized protein</fullName>
    </submittedName>
</protein>
<reference evidence="1 3" key="2">
    <citation type="journal article" date="2014" name="BMC Genomics">
        <title>An improved genome release (version Mt4.0) for the model legume Medicago truncatula.</title>
        <authorList>
            <person name="Tang H."/>
            <person name="Krishnakumar V."/>
            <person name="Bidwell S."/>
            <person name="Rosen B."/>
            <person name="Chan A."/>
            <person name="Zhou S."/>
            <person name="Gentzbittel L."/>
            <person name="Childs K.L."/>
            <person name="Yandell M."/>
            <person name="Gundlach H."/>
            <person name="Mayer K.F."/>
            <person name="Schwartz D.C."/>
            <person name="Town C.D."/>
        </authorList>
    </citation>
    <scope>GENOME REANNOTATION</scope>
    <source>
        <strain evidence="2 3">cv. Jemalong A17</strain>
    </source>
</reference>
<organism evidence="1 3">
    <name type="scientific">Medicago truncatula</name>
    <name type="common">Barrel medic</name>
    <name type="synonym">Medicago tribuloides</name>
    <dbReference type="NCBI Taxonomy" id="3880"/>
    <lineage>
        <taxon>Eukaryota</taxon>
        <taxon>Viridiplantae</taxon>
        <taxon>Streptophyta</taxon>
        <taxon>Embryophyta</taxon>
        <taxon>Tracheophyta</taxon>
        <taxon>Spermatophyta</taxon>
        <taxon>Magnoliopsida</taxon>
        <taxon>eudicotyledons</taxon>
        <taxon>Gunneridae</taxon>
        <taxon>Pentapetalae</taxon>
        <taxon>rosids</taxon>
        <taxon>fabids</taxon>
        <taxon>Fabales</taxon>
        <taxon>Fabaceae</taxon>
        <taxon>Papilionoideae</taxon>
        <taxon>50 kb inversion clade</taxon>
        <taxon>NPAAA clade</taxon>
        <taxon>Hologalegina</taxon>
        <taxon>IRL clade</taxon>
        <taxon>Trifolieae</taxon>
        <taxon>Medicago</taxon>
    </lineage>
</organism>
<accession>A0A0C3Y7K8</accession>
<dbReference type="EMBL" id="CM001224">
    <property type="protein sequence ID" value="AET05252.2"/>
    <property type="molecule type" value="Genomic_DNA"/>
</dbReference>
<keyword evidence="3" id="KW-1185">Reference proteome</keyword>
<dbReference type="EnsemblPlants" id="AET05252">
    <property type="protein sequence ID" value="AET05252"/>
    <property type="gene ID" value="MTR_8g103300"/>
</dbReference>
<proteinExistence type="predicted"/>
<dbReference type="InterPro" id="IPR043459">
    <property type="entry name" value="NFD6/NOXY2-like"/>
</dbReference>
<evidence type="ECO:0000313" key="2">
    <source>
        <dbReference type="EnsemblPlants" id="AET05252"/>
    </source>
</evidence>
<reference evidence="2" key="3">
    <citation type="submission" date="2015-04" db="UniProtKB">
        <authorList>
            <consortium name="EnsemblPlants"/>
        </authorList>
    </citation>
    <scope>IDENTIFICATION</scope>
    <source>
        <strain evidence="2">cv. Jemalong A17</strain>
    </source>
</reference>
<dbReference type="AlphaFoldDB" id="G7L884"/>
<reference evidence="1 3" key="1">
    <citation type="journal article" date="2011" name="Nature">
        <title>The Medicago genome provides insight into the evolution of rhizobial symbioses.</title>
        <authorList>
            <person name="Young N.D."/>
            <person name="Debelle F."/>
            <person name="Oldroyd G.E."/>
            <person name="Geurts R."/>
            <person name="Cannon S.B."/>
            <person name="Udvardi M.K."/>
            <person name="Benedito V.A."/>
            <person name="Mayer K.F."/>
            <person name="Gouzy J."/>
            <person name="Schoof H."/>
            <person name="Van de Peer Y."/>
            <person name="Proost S."/>
            <person name="Cook D.R."/>
            <person name="Meyers B.C."/>
            <person name="Spannagl M."/>
            <person name="Cheung F."/>
            <person name="De Mita S."/>
            <person name="Krishnakumar V."/>
            <person name="Gundlach H."/>
            <person name="Zhou S."/>
            <person name="Mudge J."/>
            <person name="Bharti A.K."/>
            <person name="Murray J.D."/>
            <person name="Naoumkina M.A."/>
            <person name="Rosen B."/>
            <person name="Silverstein K.A."/>
            <person name="Tang H."/>
            <person name="Rombauts S."/>
            <person name="Zhao P.X."/>
            <person name="Zhou P."/>
            <person name="Barbe V."/>
            <person name="Bardou P."/>
            <person name="Bechner M."/>
            <person name="Bellec A."/>
            <person name="Berger A."/>
            <person name="Berges H."/>
            <person name="Bidwell S."/>
            <person name="Bisseling T."/>
            <person name="Choisne N."/>
            <person name="Couloux A."/>
            <person name="Denny R."/>
            <person name="Deshpande S."/>
            <person name="Dai X."/>
            <person name="Doyle J.J."/>
            <person name="Dudez A.M."/>
            <person name="Farmer A.D."/>
            <person name="Fouteau S."/>
            <person name="Franken C."/>
            <person name="Gibelin C."/>
            <person name="Gish J."/>
            <person name="Goldstein S."/>
            <person name="Gonzalez A.J."/>
            <person name="Green P.J."/>
            <person name="Hallab A."/>
            <person name="Hartog M."/>
            <person name="Hua A."/>
            <person name="Humphray S.J."/>
            <person name="Jeong D.H."/>
            <person name="Jing Y."/>
            <person name="Jocker A."/>
            <person name="Kenton S.M."/>
            <person name="Kim D.J."/>
            <person name="Klee K."/>
            <person name="Lai H."/>
            <person name="Lang C."/>
            <person name="Lin S."/>
            <person name="Macmil S.L."/>
            <person name="Magdelenat G."/>
            <person name="Matthews L."/>
            <person name="McCorrison J."/>
            <person name="Monaghan E.L."/>
            <person name="Mun J.H."/>
            <person name="Najar F.Z."/>
            <person name="Nicholson C."/>
            <person name="Noirot C."/>
            <person name="O'Bleness M."/>
            <person name="Paule C.R."/>
            <person name="Poulain J."/>
            <person name="Prion F."/>
            <person name="Qin B."/>
            <person name="Qu C."/>
            <person name="Retzel E.F."/>
            <person name="Riddle C."/>
            <person name="Sallet E."/>
            <person name="Samain S."/>
            <person name="Samson N."/>
            <person name="Sanders I."/>
            <person name="Saurat O."/>
            <person name="Scarpelli C."/>
            <person name="Schiex T."/>
            <person name="Segurens B."/>
            <person name="Severin A.J."/>
            <person name="Sherrier D.J."/>
            <person name="Shi R."/>
            <person name="Sims S."/>
            <person name="Singer S.R."/>
            <person name="Sinharoy S."/>
            <person name="Sterck L."/>
            <person name="Viollet A."/>
            <person name="Wang B.B."/>
            <person name="Wang K."/>
            <person name="Wang M."/>
            <person name="Wang X."/>
            <person name="Warfsmann J."/>
            <person name="Weissenbach J."/>
            <person name="White D.D."/>
            <person name="White J.D."/>
            <person name="Wiley G.B."/>
            <person name="Wincker P."/>
            <person name="Xing Y."/>
            <person name="Yang L."/>
            <person name="Yao Z."/>
            <person name="Ying F."/>
            <person name="Zhai J."/>
            <person name="Zhou L."/>
            <person name="Zuber A."/>
            <person name="Denarie J."/>
            <person name="Dixon R.A."/>
            <person name="May G.D."/>
            <person name="Schwartz D.C."/>
            <person name="Rogers J."/>
            <person name="Quetier F."/>
            <person name="Town C.D."/>
            <person name="Roe B.A."/>
        </authorList>
    </citation>
    <scope>NUCLEOTIDE SEQUENCE [LARGE SCALE GENOMIC DNA]</scope>
    <source>
        <strain evidence="1">A17</strain>
        <strain evidence="2 3">cv. Jemalong A17</strain>
    </source>
</reference>